<dbReference type="InterPro" id="IPR016187">
    <property type="entry name" value="CTDL_fold"/>
</dbReference>
<dbReference type="InterPro" id="IPR001304">
    <property type="entry name" value="C-type_lectin-like"/>
</dbReference>
<dbReference type="InterPro" id="IPR050111">
    <property type="entry name" value="C-type_lectin/snaclec_domain"/>
</dbReference>
<reference evidence="4" key="1">
    <citation type="submission" date="2023-01" db="EMBL/GenBank/DDBJ databases">
        <title>Metagenome sequencing of chrysophaentin producing Chrysophaeum taylorii.</title>
        <authorList>
            <person name="Davison J."/>
            <person name="Bewley C."/>
        </authorList>
    </citation>
    <scope>NUCLEOTIDE SEQUENCE</scope>
    <source>
        <strain evidence="4">NIES-1699</strain>
    </source>
</reference>
<dbReference type="PANTHER" id="PTHR22803">
    <property type="entry name" value="MANNOSE, PHOSPHOLIPASE, LECTIN RECEPTOR RELATED"/>
    <property type="match status" value="1"/>
</dbReference>
<keyword evidence="2" id="KW-1133">Transmembrane helix</keyword>
<evidence type="ECO:0000256" key="1">
    <source>
        <dbReference type="SAM" id="MobiDB-lite"/>
    </source>
</evidence>
<feature type="transmembrane region" description="Helical" evidence="2">
    <location>
        <begin position="53"/>
        <end position="75"/>
    </location>
</feature>
<keyword evidence="2" id="KW-0812">Transmembrane</keyword>
<evidence type="ECO:0000259" key="3">
    <source>
        <dbReference type="PROSITE" id="PS50041"/>
    </source>
</evidence>
<dbReference type="EMBL" id="JAQMWT010000316">
    <property type="protein sequence ID" value="KAJ8605374.1"/>
    <property type="molecule type" value="Genomic_DNA"/>
</dbReference>
<protein>
    <recommendedName>
        <fullName evidence="3">C-type lectin domain-containing protein</fullName>
    </recommendedName>
</protein>
<dbReference type="SUPFAM" id="SSF56436">
    <property type="entry name" value="C-type lectin-like"/>
    <property type="match status" value="1"/>
</dbReference>
<comment type="caution">
    <text evidence="4">The sequence shown here is derived from an EMBL/GenBank/DDBJ whole genome shotgun (WGS) entry which is preliminary data.</text>
</comment>
<feature type="region of interest" description="Disordered" evidence="1">
    <location>
        <begin position="1"/>
        <end position="21"/>
    </location>
</feature>
<evidence type="ECO:0000256" key="2">
    <source>
        <dbReference type="SAM" id="Phobius"/>
    </source>
</evidence>
<evidence type="ECO:0000313" key="4">
    <source>
        <dbReference type="EMBL" id="KAJ8605374.1"/>
    </source>
</evidence>
<dbReference type="Proteomes" id="UP001230188">
    <property type="component" value="Unassembled WGS sequence"/>
</dbReference>
<dbReference type="AlphaFoldDB" id="A0AAD7UGD0"/>
<gene>
    <name evidence="4" type="ORF">CTAYLR_002379</name>
</gene>
<organism evidence="4 5">
    <name type="scientific">Chrysophaeum taylorii</name>
    <dbReference type="NCBI Taxonomy" id="2483200"/>
    <lineage>
        <taxon>Eukaryota</taxon>
        <taxon>Sar</taxon>
        <taxon>Stramenopiles</taxon>
        <taxon>Ochrophyta</taxon>
        <taxon>Pelagophyceae</taxon>
        <taxon>Pelagomonadales</taxon>
        <taxon>Pelagomonadaceae</taxon>
        <taxon>Chrysophaeum</taxon>
    </lineage>
</organism>
<dbReference type="CDD" id="cd00037">
    <property type="entry name" value="CLECT"/>
    <property type="match status" value="1"/>
</dbReference>
<evidence type="ECO:0000313" key="5">
    <source>
        <dbReference type="Proteomes" id="UP001230188"/>
    </source>
</evidence>
<keyword evidence="2" id="KW-0472">Membrane</keyword>
<dbReference type="SMART" id="SM00034">
    <property type="entry name" value="CLECT"/>
    <property type="match status" value="1"/>
</dbReference>
<dbReference type="PROSITE" id="PS50041">
    <property type="entry name" value="C_TYPE_LECTIN_2"/>
    <property type="match status" value="1"/>
</dbReference>
<dbReference type="InterPro" id="IPR016186">
    <property type="entry name" value="C-type_lectin-like/link_sf"/>
</dbReference>
<accession>A0AAD7UGD0</accession>
<dbReference type="Pfam" id="PF00059">
    <property type="entry name" value="Lectin_C"/>
    <property type="match status" value="1"/>
</dbReference>
<name>A0AAD7UGD0_9STRA</name>
<dbReference type="Gene3D" id="3.10.100.10">
    <property type="entry name" value="Mannose-Binding Protein A, subunit A"/>
    <property type="match status" value="1"/>
</dbReference>
<sequence>MTTTSQPPSYDEYTAGQPPSGSALLEVEDGLTMNQRTRGRSAWTGLECFAEKLWAHLSALYVLWFISFVIACCAMSQANKNKAKIHSSSSSSSSSLSHYNHYASRCEMFPNLLYGDDVISFEGHHYQVIGGNWAKITWRTAEQDAWSRCYDGAPGYLATIESEEENAYLQSQLVYHHGYQVEDQAWIGATDMTTEGSFEWVDAWGVGDTFYGPGVTGHYENFQQGEPNENGSEDCVAFNQYGRWNDVNCYKQLQFFFVEFDA</sequence>
<keyword evidence="5" id="KW-1185">Reference proteome</keyword>
<feature type="domain" description="C-type lectin" evidence="3">
    <location>
        <begin position="121"/>
        <end position="255"/>
    </location>
</feature>
<proteinExistence type="predicted"/>